<dbReference type="STRING" id="1817772.A2527_13895"/>
<gene>
    <name evidence="1" type="ORF">A2527_13895</name>
</gene>
<sequence length="276" mass="30974">MKNWAPIIFVILLSLGCGRRTPPVPRLDLNQHLMPLKVAAPYYKDQWLVFTWALAQEDPKERAHLASEIDHFRLYIGEPNCPSCGAQGAGWVKISGDGLSLTPGELDQQKTQALAEARAYRFKDSYTLELPPDFVEAAPEFTLEYRTIDGSKNPASVPLVVQRPGNLPVPKLLNHRFTPAQCDFPCPDRRRLAIKWEPLLEREVTRIDPQGGVYSDRLYYGLTLYSLIEGVEHPLNEGSIYTGALDIEVGPEPIWIHYSDRFGNLSAPLVLEGLSP</sequence>
<proteinExistence type="predicted"/>
<reference evidence="1 2" key="1">
    <citation type="journal article" date="2016" name="Nat. Commun.">
        <title>Thousands of microbial genomes shed light on interconnected biogeochemical processes in an aquifer system.</title>
        <authorList>
            <person name="Anantharaman K."/>
            <person name="Brown C.T."/>
            <person name="Hug L.A."/>
            <person name="Sharon I."/>
            <person name="Castelle C.J."/>
            <person name="Probst A.J."/>
            <person name="Thomas B.C."/>
            <person name="Singh A."/>
            <person name="Wilkins M.J."/>
            <person name="Karaoz U."/>
            <person name="Brodie E.L."/>
            <person name="Williams K.H."/>
            <person name="Hubbard S.S."/>
            <person name="Banfield J.F."/>
        </authorList>
    </citation>
    <scope>NUCLEOTIDE SEQUENCE [LARGE SCALE GENOMIC DNA]</scope>
</reference>
<organism evidence="1 2">
    <name type="scientific">Candidatus Lambdaproteobacteria bacterium RIFOXYD2_FULL_50_16</name>
    <dbReference type="NCBI Taxonomy" id="1817772"/>
    <lineage>
        <taxon>Bacteria</taxon>
        <taxon>Pseudomonadati</taxon>
        <taxon>Pseudomonadota</taxon>
        <taxon>Candidatus Lambdaproteobacteria</taxon>
    </lineage>
</organism>
<dbReference type="Proteomes" id="UP000178449">
    <property type="component" value="Unassembled WGS sequence"/>
</dbReference>
<dbReference type="PROSITE" id="PS51257">
    <property type="entry name" value="PROKAR_LIPOPROTEIN"/>
    <property type="match status" value="1"/>
</dbReference>
<name>A0A1F6G4K0_9PROT</name>
<comment type="caution">
    <text evidence="1">The sequence shown here is derived from an EMBL/GenBank/DDBJ whole genome shotgun (WGS) entry which is preliminary data.</text>
</comment>
<evidence type="ECO:0000313" key="1">
    <source>
        <dbReference type="EMBL" id="OGG93025.1"/>
    </source>
</evidence>
<protein>
    <submittedName>
        <fullName evidence="1">Uncharacterized protein</fullName>
    </submittedName>
</protein>
<accession>A0A1F6G4K0</accession>
<evidence type="ECO:0000313" key="2">
    <source>
        <dbReference type="Proteomes" id="UP000178449"/>
    </source>
</evidence>
<dbReference type="AlphaFoldDB" id="A0A1F6G4K0"/>
<dbReference type="EMBL" id="MFNE01000053">
    <property type="protein sequence ID" value="OGG93025.1"/>
    <property type="molecule type" value="Genomic_DNA"/>
</dbReference>